<evidence type="ECO:0000313" key="1">
    <source>
        <dbReference type="EMBL" id="KAK1289153.1"/>
    </source>
</evidence>
<reference evidence="1" key="1">
    <citation type="journal article" date="2023" name="Nat. Commun.">
        <title>Diploid and tetraploid genomes of Acorus and the evolution of monocots.</title>
        <authorList>
            <person name="Ma L."/>
            <person name="Liu K.W."/>
            <person name="Li Z."/>
            <person name="Hsiao Y.Y."/>
            <person name="Qi Y."/>
            <person name="Fu T."/>
            <person name="Tang G.D."/>
            <person name="Zhang D."/>
            <person name="Sun W.H."/>
            <person name="Liu D.K."/>
            <person name="Li Y."/>
            <person name="Chen G.Z."/>
            <person name="Liu X.D."/>
            <person name="Liao X.Y."/>
            <person name="Jiang Y.T."/>
            <person name="Yu X."/>
            <person name="Hao Y."/>
            <person name="Huang J."/>
            <person name="Zhao X.W."/>
            <person name="Ke S."/>
            <person name="Chen Y.Y."/>
            <person name="Wu W.L."/>
            <person name="Hsu J.L."/>
            <person name="Lin Y.F."/>
            <person name="Huang M.D."/>
            <person name="Li C.Y."/>
            <person name="Huang L."/>
            <person name="Wang Z.W."/>
            <person name="Zhao X."/>
            <person name="Zhong W.Y."/>
            <person name="Peng D.H."/>
            <person name="Ahmad S."/>
            <person name="Lan S."/>
            <person name="Zhang J.S."/>
            <person name="Tsai W.C."/>
            <person name="Van de Peer Y."/>
            <person name="Liu Z.J."/>
        </authorList>
    </citation>
    <scope>NUCLEOTIDE SEQUENCE</scope>
    <source>
        <strain evidence="1">CP</strain>
    </source>
</reference>
<dbReference type="AlphaFoldDB" id="A0AAV9CJ10"/>
<proteinExistence type="predicted"/>
<name>A0AAV9CJ10_ACOCL</name>
<protein>
    <submittedName>
        <fullName evidence="1">Uncharacterized protein</fullName>
    </submittedName>
</protein>
<sequence>MGPVQEPSHPIIGCTVIVIRISAGGRAARVIVTDSEDQDVDVVMGGETMIVKGSVTSHLHLVKVGEIMAVNGSVTFRLLMIDGGVGGDPSGEVMMSPEWHMRFHSKAVAPTEKIWKYLQGKETGFVTDVGL</sequence>
<keyword evidence="2" id="KW-1185">Reference proteome</keyword>
<organism evidence="1 2">
    <name type="scientific">Acorus calamus</name>
    <name type="common">Sweet flag</name>
    <dbReference type="NCBI Taxonomy" id="4465"/>
    <lineage>
        <taxon>Eukaryota</taxon>
        <taxon>Viridiplantae</taxon>
        <taxon>Streptophyta</taxon>
        <taxon>Embryophyta</taxon>
        <taxon>Tracheophyta</taxon>
        <taxon>Spermatophyta</taxon>
        <taxon>Magnoliopsida</taxon>
        <taxon>Liliopsida</taxon>
        <taxon>Acoraceae</taxon>
        <taxon>Acorus</taxon>
    </lineage>
</organism>
<gene>
    <name evidence="1" type="ORF">QJS10_CPB18g01152</name>
</gene>
<dbReference type="Proteomes" id="UP001180020">
    <property type="component" value="Unassembled WGS sequence"/>
</dbReference>
<dbReference type="EMBL" id="JAUJYO010000018">
    <property type="protein sequence ID" value="KAK1289153.1"/>
    <property type="molecule type" value="Genomic_DNA"/>
</dbReference>
<reference evidence="1" key="2">
    <citation type="submission" date="2023-06" db="EMBL/GenBank/DDBJ databases">
        <authorList>
            <person name="Ma L."/>
            <person name="Liu K.-W."/>
            <person name="Li Z."/>
            <person name="Hsiao Y.-Y."/>
            <person name="Qi Y."/>
            <person name="Fu T."/>
            <person name="Tang G."/>
            <person name="Zhang D."/>
            <person name="Sun W.-H."/>
            <person name="Liu D.-K."/>
            <person name="Li Y."/>
            <person name="Chen G.-Z."/>
            <person name="Liu X.-D."/>
            <person name="Liao X.-Y."/>
            <person name="Jiang Y.-T."/>
            <person name="Yu X."/>
            <person name="Hao Y."/>
            <person name="Huang J."/>
            <person name="Zhao X.-W."/>
            <person name="Ke S."/>
            <person name="Chen Y.-Y."/>
            <person name="Wu W.-L."/>
            <person name="Hsu J.-L."/>
            <person name="Lin Y.-F."/>
            <person name="Huang M.-D."/>
            <person name="Li C.-Y."/>
            <person name="Huang L."/>
            <person name="Wang Z.-W."/>
            <person name="Zhao X."/>
            <person name="Zhong W.-Y."/>
            <person name="Peng D.-H."/>
            <person name="Ahmad S."/>
            <person name="Lan S."/>
            <person name="Zhang J.-S."/>
            <person name="Tsai W.-C."/>
            <person name="Van De Peer Y."/>
            <person name="Liu Z.-J."/>
        </authorList>
    </citation>
    <scope>NUCLEOTIDE SEQUENCE</scope>
    <source>
        <strain evidence="1">CP</strain>
        <tissue evidence="1">Leaves</tissue>
    </source>
</reference>
<comment type="caution">
    <text evidence="1">The sequence shown here is derived from an EMBL/GenBank/DDBJ whole genome shotgun (WGS) entry which is preliminary data.</text>
</comment>
<accession>A0AAV9CJ10</accession>
<evidence type="ECO:0000313" key="2">
    <source>
        <dbReference type="Proteomes" id="UP001180020"/>
    </source>
</evidence>